<dbReference type="SMART" id="SM00248">
    <property type="entry name" value="ANK"/>
    <property type="match status" value="7"/>
</dbReference>
<keyword evidence="1" id="KW-0040">ANK repeat</keyword>
<sequence length="538" mass="59281">MTNLIHDLLSAALTQDAVGLQSAQSRIISLLRSSAVGDGMSNYNIQNVPSQDQSFKLIKILLHHNAQYARMPSTHDSSLPLHVTANLGNVSIARVLVDAYPLAVHTPNAKGKLPLHFAARMGYLNMVKFLLEKDPSTSSFMSKKLKLPLHFAVGEGHYDISKLLLETYPDGAQVPSHKFKLPIHHAARWGYGEIVEELILTYPEGVRAHDWEGSLPLHDAARGGQTSVARKLIEHYPQGLCTSNLRGEIPLTTAVENNTLPMVQSMVMAWPAGARYVMSNMDEYDDVEGKKWEIINMCLMGAVGCFGNGTTSDENMVLVTFNREDLINRDNDSEGNFLSSITSHEEENINAHAEQSGILDASKSGIIQGGSQAVVSYGISEYRSRCEVVLNGVLMFLPLNAALVCGASLPVLQSVFKRFRYQISRKNPFGDLPLHLAAEFLRGDHDTFVSLLISEYPEACVVRNALGQFPLHVALIKRARYSLVRNLILSNQASALQRFKSNDCYHGMEPLFVATTCGCELSIIHFLLLINPSVLTSV</sequence>
<feature type="repeat" description="ANK" evidence="1">
    <location>
        <begin position="110"/>
        <end position="133"/>
    </location>
</feature>
<protein>
    <submittedName>
        <fullName evidence="2">Uncharacterized protein</fullName>
    </submittedName>
</protein>
<name>A0A7S1FTP0_9STRA</name>
<proteinExistence type="predicted"/>
<gene>
    <name evidence="2" type="ORF">CHYS00102_LOCUS14678</name>
</gene>
<evidence type="ECO:0000313" key="2">
    <source>
        <dbReference type="EMBL" id="CAD8887480.1"/>
    </source>
</evidence>
<dbReference type="PROSITE" id="PS50088">
    <property type="entry name" value="ANK_REPEAT"/>
    <property type="match status" value="2"/>
</dbReference>
<reference evidence="2" key="1">
    <citation type="submission" date="2021-01" db="EMBL/GenBank/DDBJ databases">
        <authorList>
            <person name="Corre E."/>
            <person name="Pelletier E."/>
            <person name="Niang G."/>
            <person name="Scheremetjew M."/>
            <person name="Finn R."/>
            <person name="Kale V."/>
            <person name="Holt S."/>
            <person name="Cochrane G."/>
            <person name="Meng A."/>
            <person name="Brown T."/>
            <person name="Cohen L."/>
        </authorList>
    </citation>
    <scope>NUCLEOTIDE SEQUENCE</scope>
    <source>
        <strain evidence="2">308</strain>
    </source>
</reference>
<dbReference type="Gene3D" id="1.25.40.20">
    <property type="entry name" value="Ankyrin repeat-containing domain"/>
    <property type="match status" value="2"/>
</dbReference>
<dbReference type="SUPFAM" id="SSF48403">
    <property type="entry name" value="Ankyrin repeat"/>
    <property type="match status" value="2"/>
</dbReference>
<dbReference type="PROSITE" id="PS50297">
    <property type="entry name" value="ANK_REP_REGION"/>
    <property type="match status" value="2"/>
</dbReference>
<accession>A0A7S1FTP0</accession>
<dbReference type="AlphaFoldDB" id="A0A7S1FTP0"/>
<dbReference type="InterPro" id="IPR002110">
    <property type="entry name" value="Ankyrin_rpt"/>
</dbReference>
<dbReference type="Pfam" id="PF12796">
    <property type="entry name" value="Ank_2"/>
    <property type="match status" value="2"/>
</dbReference>
<dbReference type="PANTHER" id="PTHR24121:SF23">
    <property type="entry name" value="NO MECHANORECEPTOR POTENTIAL C, ISOFORM H"/>
    <property type="match status" value="1"/>
</dbReference>
<feature type="repeat" description="ANK" evidence="1">
    <location>
        <begin position="212"/>
        <end position="235"/>
    </location>
</feature>
<dbReference type="InterPro" id="IPR036770">
    <property type="entry name" value="Ankyrin_rpt-contain_sf"/>
</dbReference>
<dbReference type="PANTHER" id="PTHR24121">
    <property type="entry name" value="NO MECHANORECEPTOR POTENTIAL C, ISOFORM D-RELATED"/>
    <property type="match status" value="1"/>
</dbReference>
<evidence type="ECO:0000256" key="1">
    <source>
        <dbReference type="PROSITE-ProRule" id="PRU00023"/>
    </source>
</evidence>
<organism evidence="2">
    <name type="scientific">Corethron hystrix</name>
    <dbReference type="NCBI Taxonomy" id="216773"/>
    <lineage>
        <taxon>Eukaryota</taxon>
        <taxon>Sar</taxon>
        <taxon>Stramenopiles</taxon>
        <taxon>Ochrophyta</taxon>
        <taxon>Bacillariophyta</taxon>
        <taxon>Coscinodiscophyceae</taxon>
        <taxon>Corethrophycidae</taxon>
        <taxon>Corethrales</taxon>
        <taxon>Corethraceae</taxon>
        <taxon>Corethron</taxon>
    </lineage>
</organism>
<dbReference type="EMBL" id="HBFR01020394">
    <property type="protein sequence ID" value="CAD8887480.1"/>
    <property type="molecule type" value="Transcribed_RNA"/>
</dbReference>